<feature type="compositionally biased region" description="Acidic residues" evidence="1">
    <location>
        <begin position="309"/>
        <end position="326"/>
    </location>
</feature>
<feature type="compositionally biased region" description="Pro residues" evidence="1">
    <location>
        <begin position="211"/>
        <end position="225"/>
    </location>
</feature>
<dbReference type="AlphaFoldDB" id="A0AAD7E6S6"/>
<dbReference type="Proteomes" id="UP001218218">
    <property type="component" value="Unassembled WGS sequence"/>
</dbReference>
<keyword evidence="4" id="KW-1185">Reference proteome</keyword>
<keyword evidence="2" id="KW-0812">Transmembrane</keyword>
<gene>
    <name evidence="3" type="ORF">DFH08DRAFT_996585</name>
</gene>
<comment type="caution">
    <text evidence="3">The sequence shown here is derived from an EMBL/GenBank/DDBJ whole genome shotgun (WGS) entry which is preliminary data.</text>
</comment>
<proteinExistence type="predicted"/>
<feature type="region of interest" description="Disordered" evidence="1">
    <location>
        <begin position="110"/>
        <end position="130"/>
    </location>
</feature>
<organism evidence="3 4">
    <name type="scientific">Mycena albidolilacea</name>
    <dbReference type="NCBI Taxonomy" id="1033008"/>
    <lineage>
        <taxon>Eukaryota</taxon>
        <taxon>Fungi</taxon>
        <taxon>Dikarya</taxon>
        <taxon>Basidiomycota</taxon>
        <taxon>Agaricomycotina</taxon>
        <taxon>Agaricomycetes</taxon>
        <taxon>Agaricomycetidae</taxon>
        <taxon>Agaricales</taxon>
        <taxon>Marasmiineae</taxon>
        <taxon>Mycenaceae</taxon>
        <taxon>Mycena</taxon>
    </lineage>
</organism>
<dbReference type="EMBL" id="JARIHO010000149">
    <property type="protein sequence ID" value="KAJ7300911.1"/>
    <property type="molecule type" value="Genomic_DNA"/>
</dbReference>
<evidence type="ECO:0000313" key="3">
    <source>
        <dbReference type="EMBL" id="KAJ7300911.1"/>
    </source>
</evidence>
<evidence type="ECO:0000256" key="2">
    <source>
        <dbReference type="SAM" id="Phobius"/>
    </source>
</evidence>
<feature type="transmembrane region" description="Helical" evidence="2">
    <location>
        <begin position="79"/>
        <end position="104"/>
    </location>
</feature>
<feature type="region of interest" description="Disordered" evidence="1">
    <location>
        <begin position="190"/>
        <end position="326"/>
    </location>
</feature>
<sequence>MSVGLGTEIGDFEYVVRRDHVHIQKCAQTNSSSITSKFSCLTMKTLGVPRGSGVGGVRSPEPSDSKVTKVGARERLGGVLVSLGGVLVGLGGVMVEIIGVLVVVKGVAEDEDEKGRSRRGDAGTGDGDCPRLNLGMGEGLGECPRLGAATVFSLSRGKSITSEPKPKPKLFHNVSIRLPFPTGDCFSLSSATPFSSRPKTSTSDPLQGDSPSPPPPSPLAVPTPKPMLAGVGGTLACWSHLPSSSPSRTCTSRRRRRRRTRRSATRAARRRRGRRVPMRAGRSLLFEEEEIADAEGEGEERSGVGVGDEGGEEDDGDEVEGEDGKEDVVAEEDALDECADTELLEWELPVGCGNTAALCVDVGAGGGAGGRDVDDGGGGGGGGGGEGIGVEVVEGVAGDAVADASGSVTVGVLFGRPGRPGPGLPKPNREGAEMLSPWSGLLQKVDGMDCERKGLSSTGIVSAVNWTPGSGVALERMAWVRKTKDSTRKKGRRMLGVHLILVGEGGGRKARATGAAKPYTKKKIPVRVLHGDQSCATVGREKQLRLILELGVDAAKFSVFAQSRCGKEP</sequence>
<reference evidence="3" key="1">
    <citation type="submission" date="2023-03" db="EMBL/GenBank/DDBJ databases">
        <title>Massive genome expansion in bonnet fungi (Mycena s.s.) driven by repeated elements and novel gene families across ecological guilds.</title>
        <authorList>
            <consortium name="Lawrence Berkeley National Laboratory"/>
            <person name="Harder C.B."/>
            <person name="Miyauchi S."/>
            <person name="Viragh M."/>
            <person name="Kuo A."/>
            <person name="Thoen E."/>
            <person name="Andreopoulos B."/>
            <person name="Lu D."/>
            <person name="Skrede I."/>
            <person name="Drula E."/>
            <person name="Henrissat B."/>
            <person name="Morin E."/>
            <person name="Kohler A."/>
            <person name="Barry K."/>
            <person name="LaButti K."/>
            <person name="Morin E."/>
            <person name="Salamov A."/>
            <person name="Lipzen A."/>
            <person name="Mereny Z."/>
            <person name="Hegedus B."/>
            <person name="Baldrian P."/>
            <person name="Stursova M."/>
            <person name="Weitz H."/>
            <person name="Taylor A."/>
            <person name="Grigoriev I.V."/>
            <person name="Nagy L.G."/>
            <person name="Martin F."/>
            <person name="Kauserud H."/>
        </authorList>
    </citation>
    <scope>NUCLEOTIDE SEQUENCE</scope>
    <source>
        <strain evidence="3">CBHHK002</strain>
    </source>
</reference>
<accession>A0AAD7E6S6</accession>
<feature type="compositionally biased region" description="Polar residues" evidence="1">
    <location>
        <begin position="190"/>
        <end position="205"/>
    </location>
</feature>
<protein>
    <submittedName>
        <fullName evidence="3">Uncharacterized protein</fullName>
    </submittedName>
</protein>
<feature type="compositionally biased region" description="Acidic residues" evidence="1">
    <location>
        <begin position="286"/>
        <end position="298"/>
    </location>
</feature>
<evidence type="ECO:0000256" key="1">
    <source>
        <dbReference type="SAM" id="MobiDB-lite"/>
    </source>
</evidence>
<feature type="compositionally biased region" description="Basic residues" evidence="1">
    <location>
        <begin position="251"/>
        <end position="277"/>
    </location>
</feature>
<keyword evidence="2" id="KW-1133">Transmembrane helix</keyword>
<evidence type="ECO:0000313" key="4">
    <source>
        <dbReference type="Proteomes" id="UP001218218"/>
    </source>
</evidence>
<keyword evidence="2" id="KW-0472">Membrane</keyword>
<name>A0AAD7E6S6_9AGAR</name>